<organism evidence="1 2">
    <name type="scientific">Clostridium tetanomorphum</name>
    <dbReference type="NCBI Taxonomy" id="1553"/>
    <lineage>
        <taxon>Bacteria</taxon>
        <taxon>Bacillati</taxon>
        <taxon>Bacillota</taxon>
        <taxon>Clostridia</taxon>
        <taxon>Eubacteriales</taxon>
        <taxon>Clostridiaceae</taxon>
        <taxon>Clostridium</taxon>
    </lineage>
</organism>
<keyword evidence="2" id="KW-1185">Reference proteome</keyword>
<reference evidence="1 2" key="1">
    <citation type="submission" date="2020-04" db="EMBL/GenBank/DDBJ databases">
        <title>Genomic insights into acetone-butanol-ethanol (ABE) fermentation by sequencing solventogenic clostridia strains.</title>
        <authorList>
            <person name="Brown S."/>
        </authorList>
    </citation>
    <scope>NUCLEOTIDE SEQUENCE [LARGE SCALE GENOMIC DNA]</scope>
    <source>
        <strain evidence="1 2">DJ011</strain>
    </source>
</reference>
<dbReference type="RefSeq" id="WP_035152027.1">
    <property type="nucleotide sequence ID" value="NZ_JAAZWO010000066.1"/>
</dbReference>
<dbReference type="EMBL" id="JAAZWO010000066">
    <property type="protein sequence ID" value="MBC2400200.1"/>
    <property type="molecule type" value="Genomic_DNA"/>
</dbReference>
<evidence type="ECO:0000313" key="1">
    <source>
        <dbReference type="EMBL" id="MBC2400200.1"/>
    </source>
</evidence>
<gene>
    <name evidence="1" type="ORF">HGG79_21010</name>
</gene>
<protein>
    <submittedName>
        <fullName evidence="1">Uncharacterized protein</fullName>
    </submittedName>
</protein>
<name>A0A923EBV2_CLOTT</name>
<sequence>MIATLINSVDVDLELKGGAENDFNIHSYHANKDDGRINLFNSNFVNKVKAIDGVKNVEDVIN</sequence>
<proteinExistence type="predicted"/>
<dbReference type="AlphaFoldDB" id="A0A923EBV2"/>
<evidence type="ECO:0000313" key="2">
    <source>
        <dbReference type="Proteomes" id="UP000563151"/>
    </source>
</evidence>
<dbReference type="Proteomes" id="UP000563151">
    <property type="component" value="Unassembled WGS sequence"/>
</dbReference>
<comment type="caution">
    <text evidence="1">The sequence shown here is derived from an EMBL/GenBank/DDBJ whole genome shotgun (WGS) entry which is preliminary data.</text>
</comment>
<accession>A0A923EBV2</accession>